<sequence>MHTVFMGDLHLSADRPDISQAFIDYLDSDLSDVEAMYIIGDLFEVWTSDDIAEPFTDVIAAHIKQVSENMPVFFIHGNRDFMIGKEFAAKSGMQLLPEIKILDLYGIKTVVLHGDSLCTLDKSYQRFRRFRNSAIVKWIYCHLPKSTRQKIAADIRHKSQNGNKDKSYVIMDVEQTAVDALLGDTDCQRMIHGHTHRPAIHELNNNKQRIVVGDWYDQGSILIVKKDSAELQQLPFSAKK</sequence>
<evidence type="ECO:0000256" key="1">
    <source>
        <dbReference type="ARBA" id="ARBA00022475"/>
    </source>
</evidence>
<feature type="binding site" evidence="10">
    <location>
        <position position="78"/>
    </location>
    <ligand>
        <name>Mn(2+)</name>
        <dbReference type="ChEBI" id="CHEBI:29035"/>
        <label>2</label>
    </ligand>
</feature>
<dbReference type="PANTHER" id="PTHR34990:SF1">
    <property type="entry name" value="UDP-2,3-DIACYLGLUCOSAMINE HYDROLASE"/>
    <property type="match status" value="1"/>
</dbReference>
<dbReference type="GO" id="GO:0016787">
    <property type="term" value="F:hydrolase activity"/>
    <property type="evidence" value="ECO:0007669"/>
    <property type="project" value="UniProtKB-KW"/>
</dbReference>
<keyword evidence="13" id="KW-1185">Reference proteome</keyword>
<dbReference type="InterPro" id="IPR043461">
    <property type="entry name" value="LpxH-like"/>
</dbReference>
<dbReference type="Gene3D" id="3.60.21.10">
    <property type="match status" value="1"/>
</dbReference>
<dbReference type="PANTHER" id="PTHR34990">
    <property type="entry name" value="UDP-2,3-DIACYLGLUCOSAMINE HYDROLASE-RELATED"/>
    <property type="match status" value="1"/>
</dbReference>
<dbReference type="InterPro" id="IPR029052">
    <property type="entry name" value="Metallo-depent_PP-like"/>
</dbReference>
<keyword evidence="9 10" id="KW-0464">Manganese</keyword>
<dbReference type="NCBIfam" id="NF003743">
    <property type="entry name" value="PRK05340.1"/>
    <property type="match status" value="1"/>
</dbReference>
<keyword evidence="2 10" id="KW-0444">Lipid biosynthesis</keyword>
<keyword evidence="8 10" id="KW-0472">Membrane</keyword>
<evidence type="ECO:0000256" key="5">
    <source>
        <dbReference type="ARBA" id="ARBA00022723"/>
    </source>
</evidence>
<feature type="binding site" evidence="10">
    <location>
        <position position="41"/>
    </location>
    <ligand>
        <name>Mn(2+)</name>
        <dbReference type="ChEBI" id="CHEBI:29035"/>
        <label>1</label>
    </ligand>
</feature>
<proteinExistence type="inferred from homology"/>
<dbReference type="HAMAP" id="MF_00575">
    <property type="entry name" value="LpxH"/>
    <property type="match status" value="1"/>
</dbReference>
<evidence type="ECO:0000259" key="11">
    <source>
        <dbReference type="Pfam" id="PF00149"/>
    </source>
</evidence>
<evidence type="ECO:0000256" key="2">
    <source>
        <dbReference type="ARBA" id="ARBA00022516"/>
    </source>
</evidence>
<keyword evidence="6 10" id="KW-0378">Hydrolase</keyword>
<dbReference type="InterPro" id="IPR010138">
    <property type="entry name" value="UDP-diacylglucosamine_Hdrlase"/>
</dbReference>
<feature type="binding site" evidence="10">
    <location>
        <position position="113"/>
    </location>
    <ligand>
        <name>Mn(2+)</name>
        <dbReference type="ChEBI" id="CHEBI:29035"/>
        <label>2</label>
    </ligand>
</feature>
<dbReference type="CDD" id="cd07398">
    <property type="entry name" value="MPP_YbbF-LpxH"/>
    <property type="match status" value="1"/>
</dbReference>
<comment type="subcellular location">
    <subcellularLocation>
        <location evidence="10">Cell inner membrane</location>
        <topology evidence="10">Peripheral membrane protein</topology>
        <orientation evidence="10">Cytoplasmic side</orientation>
    </subcellularLocation>
</comment>
<evidence type="ECO:0000256" key="3">
    <source>
        <dbReference type="ARBA" id="ARBA00022519"/>
    </source>
</evidence>
<protein>
    <recommendedName>
        <fullName evidence="10">UDP-2,3-diacylglucosamine hydrolase</fullName>
        <ecNumber evidence="10">3.6.1.54</ecNumber>
    </recommendedName>
    <alternativeName>
        <fullName evidence="10">UDP-2,3-diacylglucosamine diphosphatase</fullName>
    </alternativeName>
</protein>
<feature type="binding site" evidence="10">
    <location>
        <begin position="78"/>
        <end position="79"/>
    </location>
    <ligand>
        <name>substrate</name>
    </ligand>
</feature>
<evidence type="ECO:0000313" key="13">
    <source>
        <dbReference type="Proteomes" id="UP001202134"/>
    </source>
</evidence>
<comment type="cofactor">
    <cofactor evidence="10">
        <name>Mn(2+)</name>
        <dbReference type="ChEBI" id="CHEBI:29035"/>
    </cofactor>
    <text evidence="10">Binds 2 Mn(2+) ions per subunit in a binuclear metal center.</text>
</comment>
<dbReference type="EC" id="3.6.1.54" evidence="10"/>
<feature type="binding site" evidence="10">
    <location>
        <position position="8"/>
    </location>
    <ligand>
        <name>Mn(2+)</name>
        <dbReference type="ChEBI" id="CHEBI:29035"/>
        <label>1</label>
    </ligand>
</feature>
<feature type="binding site" evidence="10">
    <location>
        <position position="41"/>
    </location>
    <ligand>
        <name>Mn(2+)</name>
        <dbReference type="ChEBI" id="CHEBI:29035"/>
        <label>2</label>
    </ligand>
</feature>
<gene>
    <name evidence="10" type="primary">lpxH</name>
    <name evidence="12" type="ORF">L2737_12565</name>
</gene>
<comment type="similarity">
    <text evidence="10">Belongs to the LpxH family.</text>
</comment>
<feature type="binding site" evidence="10">
    <location>
        <position position="196"/>
    </location>
    <ligand>
        <name>Mn(2+)</name>
        <dbReference type="ChEBI" id="CHEBI:29035"/>
        <label>1</label>
    </ligand>
</feature>
<keyword evidence="1 10" id="KW-1003">Cell membrane</keyword>
<feature type="binding site" evidence="10">
    <location>
        <position position="159"/>
    </location>
    <ligand>
        <name>substrate</name>
    </ligand>
</feature>
<dbReference type="SUPFAM" id="SSF56300">
    <property type="entry name" value="Metallo-dependent phosphatases"/>
    <property type="match status" value="1"/>
</dbReference>
<comment type="catalytic activity">
    <reaction evidence="10">
        <text>UDP-2-N,3-O-bis[(3R)-3-hydroxytetradecanoyl]-alpha-D-glucosamine + H2O = 2-N,3-O-bis[(3R)-3-hydroxytetradecanoyl]-alpha-D-glucosaminyl 1-phosphate + UMP + 2 H(+)</text>
        <dbReference type="Rhea" id="RHEA:25213"/>
        <dbReference type="ChEBI" id="CHEBI:15377"/>
        <dbReference type="ChEBI" id="CHEBI:15378"/>
        <dbReference type="ChEBI" id="CHEBI:57865"/>
        <dbReference type="ChEBI" id="CHEBI:57957"/>
        <dbReference type="ChEBI" id="CHEBI:78847"/>
        <dbReference type="EC" id="3.6.1.54"/>
    </reaction>
</comment>
<name>A0ABT0KQN4_9GAMM</name>
<evidence type="ECO:0000256" key="10">
    <source>
        <dbReference type="HAMAP-Rule" id="MF_00575"/>
    </source>
</evidence>
<feature type="binding site" evidence="10">
    <location>
        <position position="194"/>
    </location>
    <ligand>
        <name>substrate</name>
    </ligand>
</feature>
<dbReference type="InterPro" id="IPR004843">
    <property type="entry name" value="Calcineurin-like_PHP"/>
</dbReference>
<dbReference type="Pfam" id="PF00149">
    <property type="entry name" value="Metallophos"/>
    <property type="match status" value="1"/>
</dbReference>
<comment type="function">
    <text evidence="10">Hydrolyzes the pyrophosphate bond of UDP-2,3-diacylglucosamine to yield 2,3-diacylglucosamine 1-phosphate (lipid X) and UMP by catalyzing the attack of water at the alpha-P atom. Involved in the biosynthesis of lipid A, a phosphorylated glycolipid that anchors the lipopolysaccharide to the outer membrane of the cell.</text>
</comment>
<feature type="domain" description="Calcineurin-like phosphoesterase" evidence="11">
    <location>
        <begin position="1"/>
        <end position="198"/>
    </location>
</feature>
<dbReference type="Proteomes" id="UP001202134">
    <property type="component" value="Unassembled WGS sequence"/>
</dbReference>
<dbReference type="RefSeq" id="WP_248955935.1">
    <property type="nucleotide sequence ID" value="NZ_JAKIKU010000006.1"/>
</dbReference>
<comment type="caution">
    <text evidence="12">The sequence shown here is derived from an EMBL/GenBank/DDBJ whole genome shotgun (WGS) entry which is preliminary data.</text>
</comment>
<keyword evidence="7 10" id="KW-0443">Lipid metabolism</keyword>
<keyword evidence="5 10" id="KW-0479">Metal-binding</keyword>
<feature type="binding site" evidence="10">
    <location>
        <position position="121"/>
    </location>
    <ligand>
        <name>substrate</name>
    </ligand>
</feature>
<evidence type="ECO:0000256" key="9">
    <source>
        <dbReference type="ARBA" id="ARBA00023211"/>
    </source>
</evidence>
<evidence type="ECO:0000256" key="4">
    <source>
        <dbReference type="ARBA" id="ARBA00022556"/>
    </source>
</evidence>
<accession>A0ABT0KQN4</accession>
<dbReference type="NCBIfam" id="TIGR01854">
    <property type="entry name" value="lipid_A_lpxH"/>
    <property type="match status" value="1"/>
</dbReference>
<feature type="binding site" evidence="10">
    <location>
        <position position="166"/>
    </location>
    <ligand>
        <name>substrate</name>
    </ligand>
</feature>
<keyword evidence="3 10" id="KW-0997">Cell inner membrane</keyword>
<feature type="binding site" evidence="10">
    <location>
        <position position="10"/>
    </location>
    <ligand>
        <name>Mn(2+)</name>
        <dbReference type="ChEBI" id="CHEBI:29035"/>
        <label>1</label>
    </ligand>
</feature>
<evidence type="ECO:0000256" key="6">
    <source>
        <dbReference type="ARBA" id="ARBA00022801"/>
    </source>
</evidence>
<evidence type="ECO:0000313" key="12">
    <source>
        <dbReference type="EMBL" id="MCL1046155.1"/>
    </source>
</evidence>
<organism evidence="12 13">
    <name type="scientific">Shewanella electrodiphila</name>
    <dbReference type="NCBI Taxonomy" id="934143"/>
    <lineage>
        <taxon>Bacteria</taxon>
        <taxon>Pseudomonadati</taxon>
        <taxon>Pseudomonadota</taxon>
        <taxon>Gammaproteobacteria</taxon>
        <taxon>Alteromonadales</taxon>
        <taxon>Shewanellaceae</taxon>
        <taxon>Shewanella</taxon>
    </lineage>
</organism>
<reference evidence="12 13" key="1">
    <citation type="submission" date="2022-01" db="EMBL/GenBank/DDBJ databases">
        <title>Whole genome-based taxonomy of the Shewanellaceae.</title>
        <authorList>
            <person name="Martin-Rodriguez A.J."/>
        </authorList>
    </citation>
    <scope>NUCLEOTIDE SEQUENCE [LARGE SCALE GENOMIC DNA]</scope>
    <source>
        <strain evidence="12 13">DSM 24955</strain>
    </source>
</reference>
<comment type="pathway">
    <text evidence="10">Glycolipid biosynthesis; lipid IV(A) biosynthesis; lipid IV(A) from (3R)-3-hydroxytetradecanoyl-[acyl-carrier-protein] and UDP-N-acetyl-alpha-D-glucosamine: step 4/6.</text>
</comment>
<dbReference type="EMBL" id="JAKIKU010000006">
    <property type="protein sequence ID" value="MCL1046155.1"/>
    <property type="molecule type" value="Genomic_DNA"/>
</dbReference>
<feature type="binding site" evidence="10">
    <location>
        <position position="194"/>
    </location>
    <ligand>
        <name>Mn(2+)</name>
        <dbReference type="ChEBI" id="CHEBI:29035"/>
        <label>2</label>
    </ligand>
</feature>
<evidence type="ECO:0000256" key="7">
    <source>
        <dbReference type="ARBA" id="ARBA00023098"/>
    </source>
</evidence>
<feature type="binding site" evidence="10">
    <location>
        <position position="163"/>
    </location>
    <ligand>
        <name>substrate</name>
    </ligand>
</feature>
<evidence type="ECO:0000256" key="8">
    <source>
        <dbReference type="ARBA" id="ARBA00023136"/>
    </source>
</evidence>
<keyword evidence="4 10" id="KW-0441">Lipid A biosynthesis</keyword>